<dbReference type="PANTHER" id="PTHR43727:SF1">
    <property type="entry name" value="CARBOXYNORSPERMIDINE_CARBOXYSPERMIDINE DECARBOXYLASE"/>
    <property type="match status" value="1"/>
</dbReference>
<dbReference type="GO" id="GO:0008836">
    <property type="term" value="F:diaminopimelate decarboxylase activity"/>
    <property type="evidence" value="ECO:0007669"/>
    <property type="project" value="TreeGrafter"/>
</dbReference>
<dbReference type="GO" id="GO:0008295">
    <property type="term" value="P:spermidine biosynthetic process"/>
    <property type="evidence" value="ECO:0007669"/>
    <property type="project" value="UniProtKB-KW"/>
</dbReference>
<dbReference type="Gene3D" id="3.20.20.10">
    <property type="entry name" value="Alanine racemase"/>
    <property type="match status" value="1"/>
</dbReference>
<dbReference type="Gene3D" id="2.40.37.10">
    <property type="entry name" value="Lyase, Ornithine Decarboxylase, Chain A, domain 1"/>
    <property type="match status" value="1"/>
</dbReference>
<evidence type="ECO:0000256" key="4">
    <source>
        <dbReference type="ARBA" id="ARBA00023066"/>
    </source>
</evidence>
<evidence type="ECO:0000256" key="2">
    <source>
        <dbReference type="ARBA" id="ARBA00022793"/>
    </source>
</evidence>
<dbReference type="PIRSF" id="PIRSF038941">
    <property type="entry name" value="NspC"/>
    <property type="match status" value="1"/>
</dbReference>
<dbReference type="Pfam" id="PF00278">
    <property type="entry name" value="Orn_DAP_Arg_deC"/>
    <property type="match status" value="1"/>
</dbReference>
<dbReference type="GO" id="GO:0009089">
    <property type="term" value="P:lysine biosynthetic process via diaminopimelate"/>
    <property type="evidence" value="ECO:0007669"/>
    <property type="project" value="TreeGrafter"/>
</dbReference>
<comment type="caution">
    <text evidence="8">The sequence shown here is derived from an EMBL/GenBank/DDBJ whole genome shotgun (WGS) entry which is preliminary data.</text>
</comment>
<dbReference type="PANTHER" id="PTHR43727">
    <property type="entry name" value="DIAMINOPIMELATE DECARBOXYLASE"/>
    <property type="match status" value="1"/>
</dbReference>
<evidence type="ECO:0000313" key="9">
    <source>
        <dbReference type="Proteomes" id="UP000004633"/>
    </source>
</evidence>
<dbReference type="InterPro" id="IPR005730">
    <property type="entry name" value="Nsp_de-COase"/>
</dbReference>
<keyword evidence="3" id="KW-0663">Pyridoxal phosphate</keyword>
<sequence>MAARCADWRPEWAAVPTPSYLVYEELLTHNLEILKGIAEHTGAKVLLAQKCFSMYYYYPLIGRYLAGTTASGIYEARLSQEEMGKENHVFKPAYEAEEITALAAICDHIVFNSFSQWERFGAAARAQGASCGIRINPERSTQEHAIYDPCAPGSRLGVKIAEFPETLPEGIDGLHFHTLCEQGADALAVTLAAVEEKFGNYLHGLKWLNFGGGHHITRADYDIALLEELIRHVQETYDVAVYLEPGEAVALNAGYLAASVLDVRADGNVILNTSAACHMPDVIEMPYRPPVVGAGEAGEKAHTYTLAGPTCLAGDTIGTYSFDAPLAPGDRVVFGDMAIYTMVKNNTFNGMPLPHIVAVDPSGAWEIVRSFGYEDFKMRL</sequence>
<dbReference type="InterPro" id="IPR009006">
    <property type="entry name" value="Ala_racemase/Decarboxylase_C"/>
</dbReference>
<reference evidence="8 9" key="1">
    <citation type="submission" date="2010-08" db="EMBL/GenBank/DDBJ databases">
        <authorList>
            <person name="Weinstock G."/>
            <person name="Sodergren E."/>
            <person name="Clifton S."/>
            <person name="Fulton L."/>
            <person name="Fulton B."/>
            <person name="Courtney L."/>
            <person name="Fronick C."/>
            <person name="Harrison M."/>
            <person name="Strong C."/>
            <person name="Farmer C."/>
            <person name="Delahaunty K."/>
            <person name="Markovic C."/>
            <person name="Hall O."/>
            <person name="Minx P."/>
            <person name="Tomlinson C."/>
            <person name="Mitreva M."/>
            <person name="Hou S."/>
            <person name="Chen J."/>
            <person name="Wollam A."/>
            <person name="Pepin K.H."/>
            <person name="Johnson M."/>
            <person name="Bhonagiri V."/>
            <person name="Zhang X."/>
            <person name="Suruliraj S."/>
            <person name="Warren W."/>
            <person name="Chinwalla A."/>
            <person name="Mardis E.R."/>
            <person name="Wilson R.K."/>
        </authorList>
    </citation>
    <scope>NUCLEOTIDE SEQUENCE [LARGE SCALE GENOMIC DNA]</scope>
    <source>
        <strain evidence="8 9">F0399</strain>
    </source>
</reference>
<feature type="binding site" evidence="6">
    <location>
        <position position="247"/>
    </location>
    <ligand>
        <name>substrate</name>
    </ligand>
</feature>
<dbReference type="InterPro" id="IPR029066">
    <property type="entry name" value="PLP-binding_barrel"/>
</dbReference>
<comment type="cofactor">
    <cofactor evidence="1">
        <name>pyridoxal 5'-phosphate</name>
        <dbReference type="ChEBI" id="CHEBI:597326"/>
    </cofactor>
</comment>
<dbReference type="GO" id="GO:0045312">
    <property type="term" value="P:nor-spermidine biosynthetic process"/>
    <property type="evidence" value="ECO:0007669"/>
    <property type="project" value="InterPro"/>
</dbReference>
<keyword evidence="2" id="KW-0210">Decarboxylase</keyword>
<dbReference type="EMBL" id="AECV01000001">
    <property type="protein sequence ID" value="EFW30742.1"/>
    <property type="molecule type" value="Genomic_DNA"/>
</dbReference>
<dbReference type="SUPFAM" id="SSF50621">
    <property type="entry name" value="Alanine racemase C-terminal domain-like"/>
    <property type="match status" value="1"/>
</dbReference>
<gene>
    <name evidence="8" type="primary">nspC</name>
    <name evidence="8" type="ORF">HMPREF9555_00371</name>
</gene>
<keyword evidence="9" id="KW-1185">Reference proteome</keyword>
<dbReference type="STRING" id="749551.HMPREF9555_00371"/>
<organism evidence="8 9">
    <name type="scientific">Selenomonas artemidis F0399</name>
    <dbReference type="NCBI Taxonomy" id="749551"/>
    <lineage>
        <taxon>Bacteria</taxon>
        <taxon>Bacillati</taxon>
        <taxon>Bacillota</taxon>
        <taxon>Negativicutes</taxon>
        <taxon>Selenomonadales</taxon>
        <taxon>Selenomonadaceae</taxon>
        <taxon>Selenomonas</taxon>
    </lineage>
</organism>
<dbReference type="RefSeq" id="WP_009349038.1">
    <property type="nucleotide sequence ID" value="NZ_GL638127.1"/>
</dbReference>
<evidence type="ECO:0000259" key="7">
    <source>
        <dbReference type="Pfam" id="PF00278"/>
    </source>
</evidence>
<feature type="domain" description="Orn/DAP/Arg decarboxylase 2 C-terminal" evidence="7">
    <location>
        <begin position="148"/>
        <end position="337"/>
    </location>
</feature>
<dbReference type="NCBIfam" id="TIGR01047">
    <property type="entry name" value="nspC"/>
    <property type="match status" value="1"/>
</dbReference>
<dbReference type="InterPro" id="IPR022643">
    <property type="entry name" value="De-COase2_C"/>
</dbReference>
<accession>E7N078</accession>
<keyword evidence="4" id="KW-0745">Spermidine biosynthesis</keyword>
<evidence type="ECO:0000256" key="6">
    <source>
        <dbReference type="PIRSR" id="PIRSR038941-1"/>
    </source>
</evidence>
<dbReference type="AlphaFoldDB" id="E7N078"/>
<evidence type="ECO:0000256" key="3">
    <source>
        <dbReference type="ARBA" id="ARBA00022898"/>
    </source>
</evidence>
<dbReference type="FunFam" id="3.20.20.10:FF:000012">
    <property type="entry name" value="Carboxynorspermidine/carboxyspermidine decarboxylase"/>
    <property type="match status" value="1"/>
</dbReference>
<protein>
    <submittedName>
        <fullName evidence="8">Carboxynorspermidine decarboxylase</fullName>
    </submittedName>
</protein>
<dbReference type="SUPFAM" id="SSF51419">
    <property type="entry name" value="PLP-binding barrel"/>
    <property type="match status" value="1"/>
</dbReference>
<dbReference type="CDD" id="cd06829">
    <property type="entry name" value="PLPDE_III_CANSDC"/>
    <property type="match status" value="1"/>
</dbReference>
<evidence type="ECO:0000313" key="8">
    <source>
        <dbReference type="EMBL" id="EFW30742.1"/>
    </source>
</evidence>
<dbReference type="HOGENOM" id="CLU_038560_0_0_9"/>
<evidence type="ECO:0000256" key="5">
    <source>
        <dbReference type="ARBA" id="ARBA00023239"/>
    </source>
</evidence>
<keyword evidence="5" id="KW-0456">Lyase</keyword>
<dbReference type="Proteomes" id="UP000004633">
    <property type="component" value="Unassembled WGS sequence"/>
</dbReference>
<name>E7N078_9FIRM</name>
<evidence type="ECO:0000256" key="1">
    <source>
        <dbReference type="ARBA" id="ARBA00001933"/>
    </source>
</evidence>
<feature type="binding site" evidence="6">
    <location>
        <position position="281"/>
    </location>
    <ligand>
        <name>substrate</name>
    </ligand>
</feature>
<proteinExistence type="predicted"/>